<evidence type="ECO:0000313" key="1">
    <source>
        <dbReference type="EMBL" id="KAH8102959.1"/>
    </source>
</evidence>
<dbReference type="PANTHER" id="PTHR31223">
    <property type="entry name" value="LOG FAMILY PROTEIN YJL055W"/>
    <property type="match status" value="1"/>
</dbReference>
<dbReference type="InterPro" id="IPR005269">
    <property type="entry name" value="LOG"/>
</dbReference>
<sequence>MTQTETTTAVAVYCASSTGHRKAFQNAALSLGIALGQAGRPLVYGGGSKGLMGIVSGGVLKTGGKVTGVVPYAMVAAGGEKEQTDTPLGYGKIVLEERGRESVETVVVNSMHERKMEMAKRSCAFIGLPGGYGTFEEVLEVVTWSQLGIHNKPIILVNIYSYWEPLRALVRNGISEGFIQPKNERLIQFVDGPSNHEEHEDFDWGSATLQALEKWETVIDSYTYDWTKRLDGKDLKKGEELTAT</sequence>
<protein>
    <recommendedName>
        <fullName evidence="3">Cytokinin riboside 5'-monophosphate phosphoribohydrolase</fullName>
    </recommendedName>
</protein>
<dbReference type="SUPFAM" id="SSF102405">
    <property type="entry name" value="MCP/YpsA-like"/>
    <property type="match status" value="1"/>
</dbReference>
<dbReference type="EMBL" id="JAEVFJ010000008">
    <property type="protein sequence ID" value="KAH8102959.1"/>
    <property type="molecule type" value="Genomic_DNA"/>
</dbReference>
<keyword evidence="2" id="KW-1185">Reference proteome</keyword>
<evidence type="ECO:0008006" key="3">
    <source>
        <dbReference type="Google" id="ProtNLM"/>
    </source>
</evidence>
<dbReference type="Gene3D" id="3.40.50.450">
    <property type="match status" value="1"/>
</dbReference>
<evidence type="ECO:0000313" key="2">
    <source>
        <dbReference type="Proteomes" id="UP000813824"/>
    </source>
</evidence>
<proteinExistence type="predicted"/>
<gene>
    <name evidence="1" type="ORF">BXZ70DRAFT_1006140</name>
</gene>
<reference evidence="1" key="1">
    <citation type="journal article" date="2021" name="New Phytol.">
        <title>Evolutionary innovations through gain and loss of genes in the ectomycorrhizal Boletales.</title>
        <authorList>
            <person name="Wu G."/>
            <person name="Miyauchi S."/>
            <person name="Morin E."/>
            <person name="Kuo A."/>
            <person name="Drula E."/>
            <person name="Varga T."/>
            <person name="Kohler A."/>
            <person name="Feng B."/>
            <person name="Cao Y."/>
            <person name="Lipzen A."/>
            <person name="Daum C."/>
            <person name="Hundley H."/>
            <person name="Pangilinan J."/>
            <person name="Johnson J."/>
            <person name="Barry K."/>
            <person name="LaButti K."/>
            <person name="Ng V."/>
            <person name="Ahrendt S."/>
            <person name="Min B."/>
            <person name="Choi I.G."/>
            <person name="Park H."/>
            <person name="Plett J.M."/>
            <person name="Magnuson J."/>
            <person name="Spatafora J.W."/>
            <person name="Nagy L.G."/>
            <person name="Henrissat B."/>
            <person name="Grigoriev I.V."/>
            <person name="Yang Z.L."/>
            <person name="Xu J."/>
            <person name="Martin F.M."/>
        </authorList>
    </citation>
    <scope>NUCLEOTIDE SEQUENCE</scope>
    <source>
        <strain evidence="1">KKN 215</strain>
    </source>
</reference>
<dbReference type="AlphaFoldDB" id="A0A8K0USB7"/>
<dbReference type="GO" id="GO:0016787">
    <property type="term" value="F:hydrolase activity"/>
    <property type="evidence" value="ECO:0007669"/>
    <property type="project" value="InterPro"/>
</dbReference>
<dbReference type="InterPro" id="IPR031100">
    <property type="entry name" value="LOG_fam"/>
</dbReference>
<accession>A0A8K0USB7</accession>
<dbReference type="OrthoDB" id="414463at2759"/>
<dbReference type="Pfam" id="PF03641">
    <property type="entry name" value="Lysine_decarbox"/>
    <property type="match status" value="1"/>
</dbReference>
<comment type="caution">
    <text evidence="1">The sequence shown here is derived from an EMBL/GenBank/DDBJ whole genome shotgun (WGS) entry which is preliminary data.</text>
</comment>
<dbReference type="Proteomes" id="UP000813824">
    <property type="component" value="Unassembled WGS sequence"/>
</dbReference>
<name>A0A8K0USB7_9AGAR</name>
<dbReference type="NCBIfam" id="TIGR00730">
    <property type="entry name" value="Rossman fold protein, TIGR00730 family"/>
    <property type="match status" value="1"/>
</dbReference>
<dbReference type="GO" id="GO:0009691">
    <property type="term" value="P:cytokinin biosynthetic process"/>
    <property type="evidence" value="ECO:0007669"/>
    <property type="project" value="InterPro"/>
</dbReference>
<organism evidence="1 2">
    <name type="scientific">Cristinia sonorae</name>
    <dbReference type="NCBI Taxonomy" id="1940300"/>
    <lineage>
        <taxon>Eukaryota</taxon>
        <taxon>Fungi</taxon>
        <taxon>Dikarya</taxon>
        <taxon>Basidiomycota</taxon>
        <taxon>Agaricomycotina</taxon>
        <taxon>Agaricomycetes</taxon>
        <taxon>Agaricomycetidae</taxon>
        <taxon>Agaricales</taxon>
        <taxon>Pleurotineae</taxon>
        <taxon>Stephanosporaceae</taxon>
        <taxon>Cristinia</taxon>
    </lineage>
</organism>